<accession>A0A8S1R1Q7</accession>
<feature type="compositionally biased region" description="Low complexity" evidence="1">
    <location>
        <begin position="34"/>
        <end position="44"/>
    </location>
</feature>
<evidence type="ECO:0000256" key="1">
    <source>
        <dbReference type="SAM" id="MobiDB-lite"/>
    </source>
</evidence>
<evidence type="ECO:0000313" key="3">
    <source>
        <dbReference type="Proteomes" id="UP000692954"/>
    </source>
</evidence>
<sequence>MSKQSFWKRLFCVCTGEENNEQRPKSRSVQNPIQGHYQQQKQIQNPMEESQISNQLKTMNQWIESPYQLITNNTQQCCFLVHKTSMHIPINKNQIVNQQNLNHYFDYQDERKLLFDTKQNRIAPIYLSRYIAGRMKPAQRILEINSQFNQHSIQFLNQGISVMAIAQNIQHLKMGWQNLEQLQLTQLDISLIGANFATLKLDWNRMPIDAIFINLTNYRKDQNEQVYKELINALKINSDIVILLAGQRVSFIYDLLAKLTVENTNLSISVAIEEQEIIFNNRVEFTVIFMGAFSKLTRSHLVEALYERLIYQTKSYKEFELYTILQPILNDLIDTIGCIKVMKFFLDSLSNSKQIQDITYNFFRLLELNKFINREKFHEYLVKYPIVSTPQLSPLKKPRKNTFQQQQSVSFNYDLQGNKTQLTDFLLDGDTFTPNNYNASQAEGLK</sequence>
<proteinExistence type="predicted"/>
<dbReference type="AlphaFoldDB" id="A0A8S1R1Q7"/>
<name>A0A8S1R1Q7_9CILI</name>
<keyword evidence="3" id="KW-1185">Reference proteome</keyword>
<comment type="caution">
    <text evidence="2">The sequence shown here is derived from an EMBL/GenBank/DDBJ whole genome shotgun (WGS) entry which is preliminary data.</text>
</comment>
<feature type="region of interest" description="Disordered" evidence="1">
    <location>
        <begin position="21"/>
        <end position="51"/>
    </location>
</feature>
<dbReference type="Proteomes" id="UP000692954">
    <property type="component" value="Unassembled WGS sequence"/>
</dbReference>
<evidence type="ECO:0000313" key="2">
    <source>
        <dbReference type="EMBL" id="CAD8121294.1"/>
    </source>
</evidence>
<reference evidence="2" key="1">
    <citation type="submission" date="2021-01" db="EMBL/GenBank/DDBJ databases">
        <authorList>
            <consortium name="Genoscope - CEA"/>
            <person name="William W."/>
        </authorList>
    </citation>
    <scope>NUCLEOTIDE SEQUENCE</scope>
</reference>
<organism evidence="2 3">
    <name type="scientific">Paramecium sonneborni</name>
    <dbReference type="NCBI Taxonomy" id="65129"/>
    <lineage>
        <taxon>Eukaryota</taxon>
        <taxon>Sar</taxon>
        <taxon>Alveolata</taxon>
        <taxon>Ciliophora</taxon>
        <taxon>Intramacronucleata</taxon>
        <taxon>Oligohymenophorea</taxon>
        <taxon>Peniculida</taxon>
        <taxon>Parameciidae</taxon>
        <taxon>Paramecium</taxon>
    </lineage>
</organism>
<dbReference type="OrthoDB" id="287893at2759"/>
<dbReference type="EMBL" id="CAJJDN010000131">
    <property type="protein sequence ID" value="CAD8121294.1"/>
    <property type="molecule type" value="Genomic_DNA"/>
</dbReference>
<gene>
    <name evidence="2" type="ORF">PSON_ATCC_30995.1.T1310092</name>
</gene>
<protein>
    <submittedName>
        <fullName evidence="2">Uncharacterized protein</fullName>
    </submittedName>
</protein>